<dbReference type="InterPro" id="IPR036034">
    <property type="entry name" value="PDZ_sf"/>
</dbReference>
<reference evidence="13 14" key="1">
    <citation type="journal article" date="2015" name="Nature">
        <title>rRNA introns, odd ribosomes, and small enigmatic genomes across a large radiation of phyla.</title>
        <authorList>
            <person name="Brown C.T."/>
            <person name="Hug L.A."/>
            <person name="Thomas B.C."/>
            <person name="Sharon I."/>
            <person name="Castelle C.J."/>
            <person name="Singh A."/>
            <person name="Wilkins M.J."/>
            <person name="Williams K.H."/>
            <person name="Banfield J.F."/>
        </authorList>
    </citation>
    <scope>NUCLEOTIDE SEQUENCE [LARGE SCALE GENOMIC DNA]</scope>
</reference>
<dbReference type="GO" id="GO:0004222">
    <property type="term" value="F:metalloendopeptidase activity"/>
    <property type="evidence" value="ECO:0007669"/>
    <property type="project" value="InterPro"/>
</dbReference>
<dbReference type="PROSITE" id="PS50106">
    <property type="entry name" value="PDZ"/>
    <property type="match status" value="1"/>
</dbReference>
<dbReference type="SMART" id="SM00228">
    <property type="entry name" value="PDZ"/>
    <property type="match status" value="1"/>
</dbReference>
<evidence type="ECO:0000259" key="12">
    <source>
        <dbReference type="PROSITE" id="PS50106"/>
    </source>
</evidence>
<evidence type="ECO:0000256" key="8">
    <source>
        <dbReference type="ARBA" id="ARBA00022989"/>
    </source>
</evidence>
<dbReference type="InterPro" id="IPR041489">
    <property type="entry name" value="PDZ_6"/>
</dbReference>
<evidence type="ECO:0000256" key="11">
    <source>
        <dbReference type="SAM" id="Phobius"/>
    </source>
</evidence>
<dbReference type="CDD" id="cd06163">
    <property type="entry name" value="S2P-M50_PDZ_RseP-like"/>
    <property type="match status" value="1"/>
</dbReference>
<keyword evidence="8 11" id="KW-1133">Transmembrane helix</keyword>
<feature type="transmembrane region" description="Helical" evidence="11">
    <location>
        <begin position="240"/>
        <end position="262"/>
    </location>
</feature>
<evidence type="ECO:0000256" key="9">
    <source>
        <dbReference type="ARBA" id="ARBA00023049"/>
    </source>
</evidence>
<feature type="transmembrane region" description="Helical" evidence="11">
    <location>
        <begin position="6"/>
        <end position="29"/>
    </location>
</feature>
<feature type="transmembrane region" description="Helical" evidence="11">
    <location>
        <begin position="333"/>
        <end position="352"/>
    </location>
</feature>
<accession>A0A0G1X7D8</accession>
<dbReference type="InterPro" id="IPR004387">
    <property type="entry name" value="Pept_M50_Zn"/>
</dbReference>
<keyword evidence="9 13" id="KW-0482">Metalloprotease</keyword>
<keyword evidence="5 11" id="KW-0812">Transmembrane</keyword>
<sequence>MSLLSIIIFIFIFGLFVFLHELGHFWAAVRAGVRVEEFGFGLPPRLWGVKRGGTIYSINWIPFGGFVRLKGEGVSGGTDPDSLRNQSYGARFLVTVGGVLMNFLTALVLLMIGFWLGMPPIVSDVSNYTTDDSQLDAQILILQVDKGTPAEAAGIKAGDVVVSVDGQSLTTVPDLQAAVAGKRQVVIAVQRGDKEIILSVTTVQEEGREVIGVLADELISGVHYVWWQVPYFALQETWQLIRNITVAIVGFLGGLITSGSVPDSVAGPVGIAKITAQAVSLGFLAVLQFAIFLNVNLGLINIVPFPALDGGRLLFLVVELVRGGRRLRPEVENTVHSLGFLLLLVFIFVVTYRDIVKLFT</sequence>
<dbReference type="InterPro" id="IPR008915">
    <property type="entry name" value="Peptidase_M50"/>
</dbReference>
<proteinExistence type="inferred from homology"/>
<dbReference type="PANTHER" id="PTHR42837">
    <property type="entry name" value="REGULATOR OF SIGMA-E PROTEASE RSEP"/>
    <property type="match status" value="1"/>
</dbReference>
<protein>
    <submittedName>
        <fullName evidence="13">Membrane-associated zinc metalloprotease</fullName>
    </submittedName>
</protein>
<feature type="transmembrane region" description="Helical" evidence="11">
    <location>
        <begin position="92"/>
        <end position="116"/>
    </location>
</feature>
<name>A0A0G1X7D8_UNCK3</name>
<dbReference type="Gene3D" id="2.30.42.10">
    <property type="match status" value="1"/>
</dbReference>
<feature type="domain" description="PDZ" evidence="12">
    <location>
        <begin position="139"/>
        <end position="204"/>
    </location>
</feature>
<keyword evidence="7" id="KW-0862">Zinc</keyword>
<evidence type="ECO:0000256" key="10">
    <source>
        <dbReference type="ARBA" id="ARBA00023136"/>
    </source>
</evidence>
<dbReference type="GO" id="GO:0016020">
    <property type="term" value="C:membrane"/>
    <property type="evidence" value="ECO:0007669"/>
    <property type="project" value="UniProtKB-SubCell"/>
</dbReference>
<dbReference type="Proteomes" id="UP000034913">
    <property type="component" value="Unassembled WGS sequence"/>
</dbReference>
<evidence type="ECO:0000256" key="4">
    <source>
        <dbReference type="ARBA" id="ARBA00022670"/>
    </source>
</evidence>
<evidence type="ECO:0000256" key="2">
    <source>
        <dbReference type="ARBA" id="ARBA00004141"/>
    </source>
</evidence>
<comment type="subcellular location">
    <subcellularLocation>
        <location evidence="2">Membrane</location>
        <topology evidence="2">Multi-pass membrane protein</topology>
    </subcellularLocation>
</comment>
<keyword evidence="10 11" id="KW-0472">Membrane</keyword>
<gene>
    <name evidence="13" type="ORF">VF00_C0002G0226</name>
</gene>
<keyword evidence="6" id="KW-0378">Hydrolase</keyword>
<organism evidence="13 14">
    <name type="scientific">candidate division Kazan bacterium GW2011_GWB1_52_7</name>
    <dbReference type="NCBI Taxonomy" id="1620414"/>
    <lineage>
        <taxon>Bacteria</taxon>
        <taxon>Bacteria division Kazan-3B-28</taxon>
    </lineage>
</organism>
<dbReference type="PANTHER" id="PTHR42837:SF2">
    <property type="entry name" value="MEMBRANE METALLOPROTEASE ARASP2, CHLOROPLASTIC-RELATED"/>
    <property type="match status" value="1"/>
</dbReference>
<dbReference type="Pfam" id="PF02163">
    <property type="entry name" value="Peptidase_M50"/>
    <property type="match status" value="1"/>
</dbReference>
<evidence type="ECO:0000256" key="5">
    <source>
        <dbReference type="ARBA" id="ARBA00022692"/>
    </source>
</evidence>
<dbReference type="Pfam" id="PF17820">
    <property type="entry name" value="PDZ_6"/>
    <property type="match status" value="1"/>
</dbReference>
<dbReference type="GO" id="GO:0006508">
    <property type="term" value="P:proteolysis"/>
    <property type="evidence" value="ECO:0007669"/>
    <property type="project" value="UniProtKB-KW"/>
</dbReference>
<evidence type="ECO:0000313" key="13">
    <source>
        <dbReference type="EMBL" id="KKW26901.1"/>
    </source>
</evidence>
<dbReference type="AlphaFoldDB" id="A0A0G1X7D8"/>
<keyword evidence="4 13" id="KW-0645">Protease</keyword>
<comment type="cofactor">
    <cofactor evidence="1">
        <name>Zn(2+)</name>
        <dbReference type="ChEBI" id="CHEBI:29105"/>
    </cofactor>
</comment>
<dbReference type="InterPro" id="IPR001478">
    <property type="entry name" value="PDZ"/>
</dbReference>
<comment type="caution">
    <text evidence="13">The sequence shown here is derived from an EMBL/GenBank/DDBJ whole genome shotgun (WGS) entry which is preliminary data.</text>
</comment>
<dbReference type="EMBL" id="LCRB01000002">
    <property type="protein sequence ID" value="KKW26901.1"/>
    <property type="molecule type" value="Genomic_DNA"/>
</dbReference>
<dbReference type="SUPFAM" id="SSF50156">
    <property type="entry name" value="PDZ domain-like"/>
    <property type="match status" value="1"/>
</dbReference>
<evidence type="ECO:0000256" key="7">
    <source>
        <dbReference type="ARBA" id="ARBA00022833"/>
    </source>
</evidence>
<evidence type="ECO:0000256" key="3">
    <source>
        <dbReference type="ARBA" id="ARBA00007931"/>
    </source>
</evidence>
<evidence type="ECO:0000256" key="6">
    <source>
        <dbReference type="ARBA" id="ARBA00022801"/>
    </source>
</evidence>
<evidence type="ECO:0000313" key="14">
    <source>
        <dbReference type="Proteomes" id="UP000034913"/>
    </source>
</evidence>
<evidence type="ECO:0000256" key="1">
    <source>
        <dbReference type="ARBA" id="ARBA00001947"/>
    </source>
</evidence>
<comment type="similarity">
    <text evidence="3">Belongs to the peptidase M50B family.</text>
</comment>